<keyword evidence="2" id="KW-1185">Reference proteome</keyword>
<dbReference type="Gene3D" id="3.40.190.10">
    <property type="entry name" value="Periplasmic binding protein-like II"/>
    <property type="match status" value="1"/>
</dbReference>
<accession>A0A559IGS4</accession>
<proteinExistence type="predicted"/>
<dbReference type="InterPro" id="IPR006059">
    <property type="entry name" value="SBP"/>
</dbReference>
<sequence>MMGKYRKILIGILLLTLIIISACGSNSPDAPKQVTLKILVDYADGFNNQFSTMFKIKHPHIELEVVELPFDFNATREQQAKQRMEFIDEQRPDLVVFENPQDYQRAAREGKLLELDIHIKNSEYKLEQISHIVENLKSESDGKIYGLAPFFDTSVLYYNADLFQQFGIDPPQHKMTWEELIQLAKRFPTEGSDTDRIFGITGFYGPVDLFSQIGAAKGLSLFDTKEQQLFLNSEEWKNVYNITIDAIKSNTINSKPPGESIEDMFEEGRAAMKIDSASLSGQLELSRKSRKKFEWGFVTIPTSEAYPNSSAQIQPTDITSIHAASQHVDEAWTYIQFVNSDEYAKANSNYASLTIPTLPQSINKQDTTRSATYYMLKAGREGRSAVWKNWLYPFHTTFSELFNTQTQQVLEGKITTDEALHQIQAEGKKLLMKK</sequence>
<reference evidence="1 2" key="1">
    <citation type="submission" date="2019-07" db="EMBL/GenBank/DDBJ databases">
        <authorList>
            <person name="Kim J."/>
        </authorList>
    </citation>
    <scope>NUCLEOTIDE SEQUENCE [LARGE SCALE GENOMIC DNA]</scope>
    <source>
        <strain evidence="1 2">N4</strain>
    </source>
</reference>
<dbReference type="InterPro" id="IPR050490">
    <property type="entry name" value="Bact_solute-bd_prot1"/>
</dbReference>
<protein>
    <submittedName>
        <fullName evidence="1">Carbohydrate ABC transporter substrate-binding protein</fullName>
    </submittedName>
</protein>
<evidence type="ECO:0000313" key="2">
    <source>
        <dbReference type="Proteomes" id="UP000318102"/>
    </source>
</evidence>
<dbReference type="Pfam" id="PF01547">
    <property type="entry name" value="SBP_bac_1"/>
    <property type="match status" value="1"/>
</dbReference>
<dbReference type="EMBL" id="VNJK01000005">
    <property type="protein sequence ID" value="TVX86834.1"/>
    <property type="molecule type" value="Genomic_DNA"/>
</dbReference>
<dbReference type="PANTHER" id="PTHR43649">
    <property type="entry name" value="ARABINOSE-BINDING PROTEIN-RELATED"/>
    <property type="match status" value="1"/>
</dbReference>
<gene>
    <name evidence="1" type="ORF">FPZ44_23240</name>
</gene>
<organism evidence="1 2">
    <name type="scientific">Paenibacillus agilis</name>
    <dbReference type="NCBI Taxonomy" id="3020863"/>
    <lineage>
        <taxon>Bacteria</taxon>
        <taxon>Bacillati</taxon>
        <taxon>Bacillota</taxon>
        <taxon>Bacilli</taxon>
        <taxon>Bacillales</taxon>
        <taxon>Paenibacillaceae</taxon>
        <taxon>Paenibacillus</taxon>
    </lineage>
</organism>
<evidence type="ECO:0000313" key="1">
    <source>
        <dbReference type="EMBL" id="TVX86834.1"/>
    </source>
</evidence>
<comment type="caution">
    <text evidence="1">The sequence shown here is derived from an EMBL/GenBank/DDBJ whole genome shotgun (WGS) entry which is preliminary data.</text>
</comment>
<dbReference type="RefSeq" id="WP_144994467.1">
    <property type="nucleotide sequence ID" value="NZ_VNJK01000005.1"/>
</dbReference>
<dbReference type="PROSITE" id="PS51257">
    <property type="entry name" value="PROKAR_LIPOPROTEIN"/>
    <property type="match status" value="1"/>
</dbReference>
<dbReference type="OrthoDB" id="9795467at2"/>
<dbReference type="SUPFAM" id="SSF53850">
    <property type="entry name" value="Periplasmic binding protein-like II"/>
    <property type="match status" value="1"/>
</dbReference>
<dbReference type="Proteomes" id="UP000318102">
    <property type="component" value="Unassembled WGS sequence"/>
</dbReference>
<name>A0A559IGS4_9BACL</name>
<dbReference type="AlphaFoldDB" id="A0A559IGS4"/>